<dbReference type="KEGG" id="tsin:OXH18_04105"/>
<proteinExistence type="predicted"/>
<dbReference type="EMBL" id="CP113797">
    <property type="protein sequence ID" value="WAL61193.1"/>
    <property type="molecule type" value="Genomic_DNA"/>
</dbReference>
<name>A0A9E8ZH40_9CYAN</name>
<gene>
    <name evidence="1" type="ORF">OXH18_04105</name>
</gene>
<dbReference type="AlphaFoldDB" id="A0A9E8ZH40"/>
<dbReference type="RefSeq" id="WP_268611150.1">
    <property type="nucleotide sequence ID" value="NZ_CP113797.1"/>
</dbReference>
<evidence type="ECO:0000313" key="1">
    <source>
        <dbReference type="EMBL" id="WAL61193.1"/>
    </source>
</evidence>
<evidence type="ECO:0000313" key="2">
    <source>
        <dbReference type="Proteomes" id="UP001163152"/>
    </source>
</evidence>
<organism evidence="1 2">
    <name type="scientific">Thermocoleostomius sinensis A174</name>
    <dbReference type="NCBI Taxonomy" id="2016057"/>
    <lineage>
        <taxon>Bacteria</taxon>
        <taxon>Bacillati</taxon>
        <taxon>Cyanobacteriota</taxon>
        <taxon>Cyanophyceae</taxon>
        <taxon>Oculatellales</taxon>
        <taxon>Oculatellaceae</taxon>
        <taxon>Thermocoleostomius</taxon>
    </lineage>
</organism>
<accession>A0A9E8ZH40</accession>
<reference evidence="1" key="1">
    <citation type="submission" date="2022-12" db="EMBL/GenBank/DDBJ databases">
        <title>Polyphasic identification of a Novel Hot-Spring Cyanobacterium Ocullathermofonsia sinensis gen nov. sp. nov. and Genomic Insights on its Adaptations to the Thermal Habitat.</title>
        <authorList>
            <person name="Daroch M."/>
            <person name="Tang J."/>
            <person name="Jiang Y."/>
        </authorList>
    </citation>
    <scope>NUCLEOTIDE SEQUENCE</scope>
    <source>
        <strain evidence="1">PKUAC-SCTA174</strain>
    </source>
</reference>
<protein>
    <submittedName>
        <fullName evidence="1">Uncharacterized protein</fullName>
    </submittedName>
</protein>
<keyword evidence="2" id="KW-1185">Reference proteome</keyword>
<dbReference type="Proteomes" id="UP001163152">
    <property type="component" value="Chromosome"/>
</dbReference>
<sequence length="93" mass="9897">MRVNSTVALTLVLLTLMMGAGLASAIWGYSLGRDSLKGVTQPNTRPINNSDGDENHLRREELVFLKEEDILANVKAQIEGGGVPPADVAPVSP</sequence>